<keyword evidence="6 13" id="KW-0472">Membrane</keyword>
<evidence type="ECO:0000259" key="14">
    <source>
        <dbReference type="PROSITE" id="PS50262"/>
    </source>
</evidence>
<dbReference type="GO" id="GO:0007200">
    <property type="term" value="P:phospholipase C-activating G protein-coupled receptor signaling pathway"/>
    <property type="evidence" value="ECO:0007669"/>
    <property type="project" value="TreeGrafter"/>
</dbReference>
<dbReference type="InterPro" id="IPR000276">
    <property type="entry name" value="GPCR_Rhodpsn"/>
</dbReference>
<feature type="transmembrane region" description="Helical" evidence="13">
    <location>
        <begin position="189"/>
        <end position="216"/>
    </location>
</feature>
<feature type="transmembrane region" description="Helical" evidence="13">
    <location>
        <begin position="60"/>
        <end position="79"/>
    </location>
</feature>
<evidence type="ECO:0000313" key="15">
    <source>
        <dbReference type="Ensembl" id="ENSDCDP00010055647.1"/>
    </source>
</evidence>
<dbReference type="PANTHER" id="PTHR24232:SF25">
    <property type="entry name" value="P2Y PURINOCEPTOR 8"/>
    <property type="match status" value="1"/>
</dbReference>
<keyword evidence="5 12" id="KW-0297">G-protein coupled receptor</keyword>
<evidence type="ECO:0000256" key="9">
    <source>
        <dbReference type="ARBA" id="ARBA00023180"/>
    </source>
</evidence>
<feature type="transmembrane region" description="Helical" evidence="13">
    <location>
        <begin position="99"/>
        <end position="120"/>
    </location>
</feature>
<evidence type="ECO:0000256" key="6">
    <source>
        <dbReference type="ARBA" id="ARBA00023136"/>
    </source>
</evidence>
<evidence type="ECO:0000256" key="12">
    <source>
        <dbReference type="RuleBase" id="RU000688"/>
    </source>
</evidence>
<evidence type="ECO:0000256" key="8">
    <source>
        <dbReference type="ARBA" id="ARBA00023170"/>
    </source>
</evidence>
<keyword evidence="2" id="KW-1003">Cell membrane</keyword>
<keyword evidence="9" id="KW-0325">Glycoprotein</keyword>
<dbReference type="GO" id="GO:0015057">
    <property type="term" value="F:thrombin-activated receptor activity"/>
    <property type="evidence" value="ECO:0007669"/>
    <property type="project" value="InterPro"/>
</dbReference>
<dbReference type="Ensembl" id="ENSDCDT00010066248.1">
    <property type="protein sequence ID" value="ENSDCDP00010055647.1"/>
    <property type="gene ID" value="ENSDCDG00010031870.1"/>
</dbReference>
<keyword evidence="7 11" id="KW-1015">Disulfide bond</keyword>
<evidence type="ECO:0000256" key="11">
    <source>
        <dbReference type="PIRSR" id="PIRSR603912-52"/>
    </source>
</evidence>
<organism evidence="15 16">
    <name type="scientific">Denticeps clupeoides</name>
    <name type="common">denticle herring</name>
    <dbReference type="NCBI Taxonomy" id="299321"/>
    <lineage>
        <taxon>Eukaryota</taxon>
        <taxon>Metazoa</taxon>
        <taxon>Chordata</taxon>
        <taxon>Craniata</taxon>
        <taxon>Vertebrata</taxon>
        <taxon>Euteleostomi</taxon>
        <taxon>Actinopterygii</taxon>
        <taxon>Neopterygii</taxon>
        <taxon>Teleostei</taxon>
        <taxon>Clupei</taxon>
        <taxon>Clupeiformes</taxon>
        <taxon>Denticipitoidei</taxon>
        <taxon>Denticipitidae</taxon>
        <taxon>Denticeps</taxon>
    </lineage>
</organism>
<evidence type="ECO:0000256" key="2">
    <source>
        <dbReference type="ARBA" id="ARBA00022475"/>
    </source>
</evidence>
<dbReference type="PANTHER" id="PTHR24232">
    <property type="entry name" value="G-PROTEIN COUPLED RECEPTOR"/>
    <property type="match status" value="1"/>
</dbReference>
<feature type="transmembrane region" description="Helical" evidence="13">
    <location>
        <begin position="237"/>
        <end position="260"/>
    </location>
</feature>
<dbReference type="InterPro" id="IPR003912">
    <property type="entry name" value="Protea_act_rcpt"/>
</dbReference>
<evidence type="ECO:0000256" key="3">
    <source>
        <dbReference type="ARBA" id="ARBA00022692"/>
    </source>
</evidence>
<evidence type="ECO:0000313" key="16">
    <source>
        <dbReference type="Proteomes" id="UP000694580"/>
    </source>
</evidence>
<evidence type="ECO:0000256" key="13">
    <source>
        <dbReference type="SAM" id="Phobius"/>
    </source>
</evidence>
<dbReference type="RefSeq" id="XP_028847504.1">
    <property type="nucleotide sequence ID" value="XM_028991671.1"/>
</dbReference>
<dbReference type="InterPro" id="IPR017452">
    <property type="entry name" value="GPCR_Rhodpsn_7TM"/>
</dbReference>
<keyword evidence="16" id="KW-1185">Reference proteome</keyword>
<comment type="similarity">
    <text evidence="12">Belongs to the G-protein coupled receptor 1 family.</text>
</comment>
<feature type="transmembrane region" description="Helical" evidence="13">
    <location>
        <begin position="141"/>
        <end position="160"/>
    </location>
</feature>
<evidence type="ECO:0000256" key="5">
    <source>
        <dbReference type="ARBA" id="ARBA00023040"/>
    </source>
</evidence>
<reference evidence="15" key="3">
    <citation type="submission" date="2025-09" db="UniProtKB">
        <authorList>
            <consortium name="Ensembl"/>
        </authorList>
    </citation>
    <scope>IDENTIFICATION</scope>
</reference>
<comment type="subcellular location">
    <subcellularLocation>
        <location evidence="1">Cell membrane</location>
        <topology evidence="1">Multi-pass membrane protein</topology>
    </subcellularLocation>
</comment>
<feature type="transmembrane region" description="Helical" evidence="13">
    <location>
        <begin position="26"/>
        <end position="48"/>
    </location>
</feature>
<dbReference type="Pfam" id="PF00001">
    <property type="entry name" value="7tm_1"/>
    <property type="match status" value="1"/>
</dbReference>
<accession>A0AAY4EDE3</accession>
<evidence type="ECO:0000256" key="10">
    <source>
        <dbReference type="ARBA" id="ARBA00023224"/>
    </source>
</evidence>
<feature type="transmembrane region" description="Helical" evidence="13">
    <location>
        <begin position="272"/>
        <end position="295"/>
    </location>
</feature>
<evidence type="ECO:0000256" key="7">
    <source>
        <dbReference type="ARBA" id="ARBA00023157"/>
    </source>
</evidence>
<feature type="disulfide bond" evidence="11">
    <location>
        <begin position="97"/>
        <end position="177"/>
    </location>
</feature>
<dbReference type="SUPFAM" id="SSF81321">
    <property type="entry name" value="Family A G protein-coupled receptor-like"/>
    <property type="match status" value="1"/>
</dbReference>
<dbReference type="PRINTS" id="PR00237">
    <property type="entry name" value="GPCRRHODOPSN"/>
</dbReference>
<gene>
    <name evidence="15" type="primary">P2RY8</name>
</gene>
<feature type="domain" description="G-protein coupled receptors family 1 profile" evidence="14">
    <location>
        <begin position="41"/>
        <end position="292"/>
    </location>
</feature>
<dbReference type="PROSITE" id="PS50262">
    <property type="entry name" value="G_PROTEIN_RECEP_F1_2"/>
    <property type="match status" value="1"/>
</dbReference>
<protein>
    <recommendedName>
        <fullName evidence="14">G-protein coupled receptors family 1 profile domain-containing protein</fullName>
    </recommendedName>
</protein>
<keyword evidence="3 12" id="KW-0812">Transmembrane</keyword>
<evidence type="ECO:0000256" key="4">
    <source>
        <dbReference type="ARBA" id="ARBA00022989"/>
    </source>
</evidence>
<reference evidence="15 16" key="1">
    <citation type="submission" date="2020-06" db="EMBL/GenBank/DDBJ databases">
        <authorList>
            <consortium name="Wellcome Sanger Institute Data Sharing"/>
        </authorList>
    </citation>
    <scope>NUCLEOTIDE SEQUENCE [LARGE SCALE GENOMIC DNA]</scope>
</reference>
<dbReference type="GO" id="GO:0005886">
    <property type="term" value="C:plasma membrane"/>
    <property type="evidence" value="ECO:0007669"/>
    <property type="project" value="UniProtKB-SubCell"/>
</dbReference>
<evidence type="ECO:0000256" key="1">
    <source>
        <dbReference type="ARBA" id="ARBA00004651"/>
    </source>
</evidence>
<dbReference type="GO" id="GO:0007596">
    <property type="term" value="P:blood coagulation"/>
    <property type="evidence" value="ECO:0007669"/>
    <property type="project" value="InterPro"/>
</dbReference>
<dbReference type="AlphaFoldDB" id="A0AAY4EDE3"/>
<dbReference type="GO" id="GO:0035025">
    <property type="term" value="P:positive regulation of Rho protein signal transduction"/>
    <property type="evidence" value="ECO:0007669"/>
    <property type="project" value="TreeGrafter"/>
</dbReference>
<name>A0AAY4EDE3_9TELE</name>
<keyword evidence="10 12" id="KW-0807">Transducer</keyword>
<dbReference type="PRINTS" id="PR01428">
    <property type="entry name" value="PROTEASEAR"/>
</dbReference>
<dbReference type="FunFam" id="1.20.1070.10:FF:000040">
    <property type="entry name" value="Coagulation factor 2 (thrombin) receptor"/>
    <property type="match status" value="1"/>
</dbReference>
<dbReference type="PROSITE" id="PS00237">
    <property type="entry name" value="G_PROTEIN_RECEP_F1_1"/>
    <property type="match status" value="1"/>
</dbReference>
<dbReference type="Proteomes" id="UP000694580">
    <property type="component" value="Chromosome 9"/>
</dbReference>
<dbReference type="Gene3D" id="1.20.1070.10">
    <property type="entry name" value="Rhodopsin 7-helix transmembrane proteins"/>
    <property type="match status" value="1"/>
</dbReference>
<proteinExistence type="inferred from homology"/>
<keyword evidence="8 12" id="KW-0675">Receptor</keyword>
<dbReference type="GeneTree" id="ENSGT01050000244840"/>
<sequence length="350" mass="40112">MSWMSNTTQLDNATLAMFKDRTFSHFVSAVYVVVILVNFVSNGLSLWLLVFRTSPKTPTIVFMINLTLTDLAMASVLPFQITYQMNGYDWTLGSDLCNLLTVVFYANMYCSILTMTAISIDRYLGIVKPLLFREIRENTTYAVVCCMVMWGVVLAVLYPMESTDLTFKVKDLNITTCFDVLKKDMLPSLAAWALVMFVMFVALFLIPFLVTIFCYVSIIWKLSKDAADDQKSRAIRLAFTVLFVFIVCFAPNNILLIAHAMRRLFHNKSLYMAYKISLLLSCLNSCLDPFIYYFACREFRNKLRRMLNLRALSSTDHTLGHKDSIFSSRSPSHEQEEEILKCLQNGQTSM</sequence>
<keyword evidence="4 13" id="KW-1133">Transmembrane helix</keyword>
<dbReference type="GeneID" id="114797056"/>
<reference evidence="15" key="2">
    <citation type="submission" date="2025-08" db="UniProtKB">
        <authorList>
            <consortium name="Ensembl"/>
        </authorList>
    </citation>
    <scope>IDENTIFICATION</scope>
</reference>